<reference evidence="3" key="1">
    <citation type="submission" date="2021-06" db="EMBL/GenBank/DDBJ databases">
        <title>Parelaphostrongylus tenuis whole genome reference sequence.</title>
        <authorList>
            <person name="Garwood T.J."/>
            <person name="Larsen P.A."/>
            <person name="Fountain-Jones N.M."/>
            <person name="Garbe J.R."/>
            <person name="Macchietto M.G."/>
            <person name="Kania S.A."/>
            <person name="Gerhold R.W."/>
            <person name="Richards J.E."/>
            <person name="Wolf T.M."/>
        </authorList>
    </citation>
    <scope>NUCLEOTIDE SEQUENCE</scope>
    <source>
        <strain evidence="3">MNPRO001-30</strain>
        <tissue evidence="3">Meninges</tissue>
    </source>
</reference>
<evidence type="ECO:0000256" key="2">
    <source>
        <dbReference type="SAM" id="SignalP"/>
    </source>
</evidence>
<sequence>MSHRHVLKIIELTVLALSLLLIGESRAVSFEKNIALLVCLLGLVGTLAILAVYAFDFHFLFTSTRWFVLETVYGTIMVVGLLTAAILLLIFCAKHWEQLNLLWQALPSLASGTLFICCVLYSIDLYLLLINWKRYSWHLRPHQFSTEIAISQ</sequence>
<organism evidence="3 4">
    <name type="scientific">Parelaphostrongylus tenuis</name>
    <name type="common">Meningeal worm</name>
    <dbReference type="NCBI Taxonomy" id="148309"/>
    <lineage>
        <taxon>Eukaryota</taxon>
        <taxon>Metazoa</taxon>
        <taxon>Ecdysozoa</taxon>
        <taxon>Nematoda</taxon>
        <taxon>Chromadorea</taxon>
        <taxon>Rhabditida</taxon>
        <taxon>Rhabditina</taxon>
        <taxon>Rhabditomorpha</taxon>
        <taxon>Strongyloidea</taxon>
        <taxon>Metastrongylidae</taxon>
        <taxon>Parelaphostrongylus</taxon>
    </lineage>
</organism>
<keyword evidence="2" id="KW-0732">Signal</keyword>
<feature type="transmembrane region" description="Helical" evidence="1">
    <location>
        <begin position="67"/>
        <end position="91"/>
    </location>
</feature>
<feature type="transmembrane region" description="Helical" evidence="1">
    <location>
        <begin position="111"/>
        <end position="130"/>
    </location>
</feature>
<protein>
    <recommendedName>
        <fullName evidence="5">MARVEL domain-containing protein</fullName>
    </recommendedName>
</protein>
<dbReference type="AlphaFoldDB" id="A0AAD5WL48"/>
<dbReference type="EMBL" id="JAHQIW010007340">
    <property type="protein sequence ID" value="KAJ1373715.1"/>
    <property type="molecule type" value="Genomic_DNA"/>
</dbReference>
<keyword evidence="1" id="KW-0812">Transmembrane</keyword>
<keyword evidence="4" id="KW-1185">Reference proteome</keyword>
<evidence type="ECO:0008006" key="5">
    <source>
        <dbReference type="Google" id="ProtNLM"/>
    </source>
</evidence>
<gene>
    <name evidence="3" type="ORF">KIN20_036203</name>
</gene>
<feature type="signal peptide" evidence="2">
    <location>
        <begin position="1"/>
        <end position="27"/>
    </location>
</feature>
<evidence type="ECO:0000313" key="3">
    <source>
        <dbReference type="EMBL" id="KAJ1373715.1"/>
    </source>
</evidence>
<accession>A0AAD5WL48</accession>
<dbReference type="Proteomes" id="UP001196413">
    <property type="component" value="Unassembled WGS sequence"/>
</dbReference>
<keyword evidence="1" id="KW-1133">Transmembrane helix</keyword>
<comment type="caution">
    <text evidence="3">The sequence shown here is derived from an EMBL/GenBank/DDBJ whole genome shotgun (WGS) entry which is preliminary data.</text>
</comment>
<evidence type="ECO:0000256" key="1">
    <source>
        <dbReference type="SAM" id="Phobius"/>
    </source>
</evidence>
<feature type="transmembrane region" description="Helical" evidence="1">
    <location>
        <begin position="37"/>
        <end position="55"/>
    </location>
</feature>
<keyword evidence="1" id="KW-0472">Membrane</keyword>
<name>A0AAD5WL48_PARTN</name>
<proteinExistence type="predicted"/>
<feature type="chain" id="PRO_5042266099" description="MARVEL domain-containing protein" evidence="2">
    <location>
        <begin position="28"/>
        <end position="152"/>
    </location>
</feature>
<evidence type="ECO:0000313" key="4">
    <source>
        <dbReference type="Proteomes" id="UP001196413"/>
    </source>
</evidence>